<gene>
    <name evidence="2" type="ORF">UX25_C0026G0016</name>
</gene>
<dbReference type="Pfam" id="PF13274">
    <property type="entry name" value="SocA_Panacea"/>
    <property type="match status" value="1"/>
</dbReference>
<proteinExistence type="predicted"/>
<dbReference type="EMBL" id="LCLM01000026">
    <property type="protein sequence ID" value="KKU16708.1"/>
    <property type="molecule type" value="Genomic_DNA"/>
</dbReference>
<reference evidence="2 3" key="1">
    <citation type="journal article" date="2015" name="Nature">
        <title>rRNA introns, odd ribosomes, and small enigmatic genomes across a large radiation of phyla.</title>
        <authorList>
            <person name="Brown C.T."/>
            <person name="Hug L.A."/>
            <person name="Thomas B.C."/>
            <person name="Sharon I."/>
            <person name="Castelle C.J."/>
            <person name="Singh A."/>
            <person name="Wilkins M.J."/>
            <person name="Williams K.H."/>
            <person name="Banfield J.F."/>
        </authorList>
    </citation>
    <scope>NUCLEOTIDE SEQUENCE [LARGE SCALE GENOMIC DNA]</scope>
</reference>
<evidence type="ECO:0000313" key="3">
    <source>
        <dbReference type="Proteomes" id="UP000034922"/>
    </source>
</evidence>
<dbReference type="STRING" id="1618589.UX25_C0026G0016"/>
<name>A0A0G1QG41_9BACT</name>
<dbReference type="InterPro" id="IPR025272">
    <property type="entry name" value="SocA_Panacea"/>
</dbReference>
<sequence length="178" mass="20294">MEVSNAKLKAIILFFAHNTNKRYLGKVKLMKLMYFMDFKHVKNYGKPVTYDTYVKLDYGPVPSLIKNLVDDTAGGYETVLTDTISFESPKGTAMEKVIPKRQFTEADKKLFSPTELEVLSNVCARFKDATTKEIVDESHKEAPWKEVELYKEIPYTLAAHDKDCNVSEEAIDLLSNLV</sequence>
<accession>A0A0G1QG41</accession>
<dbReference type="Proteomes" id="UP000034922">
    <property type="component" value="Unassembled WGS sequence"/>
</dbReference>
<evidence type="ECO:0000313" key="2">
    <source>
        <dbReference type="EMBL" id="KKU16708.1"/>
    </source>
</evidence>
<comment type="caution">
    <text evidence="2">The sequence shown here is derived from an EMBL/GenBank/DDBJ whole genome shotgun (WGS) entry which is preliminary data.</text>
</comment>
<evidence type="ECO:0000259" key="1">
    <source>
        <dbReference type="Pfam" id="PF13274"/>
    </source>
</evidence>
<protein>
    <recommendedName>
        <fullName evidence="1">Antitoxin SocA-like Panacea domain-containing protein</fullName>
    </recommendedName>
</protein>
<organism evidence="2 3">
    <name type="scientific">Candidatus Woesebacteria bacterium GW2011_GWC2_45_9</name>
    <dbReference type="NCBI Taxonomy" id="1618589"/>
    <lineage>
        <taxon>Bacteria</taxon>
        <taxon>Candidatus Woeseibacteriota</taxon>
    </lineage>
</organism>
<feature type="domain" description="Antitoxin SocA-like Panacea" evidence="1">
    <location>
        <begin position="29"/>
        <end position="145"/>
    </location>
</feature>
<dbReference type="AlphaFoldDB" id="A0A0G1QG41"/>